<dbReference type="SUPFAM" id="SSF53613">
    <property type="entry name" value="Ribokinase-like"/>
    <property type="match status" value="1"/>
</dbReference>
<proteinExistence type="predicted"/>
<dbReference type="InterPro" id="IPR029056">
    <property type="entry name" value="Ribokinase-like"/>
</dbReference>
<dbReference type="Gene3D" id="3.40.1190.20">
    <property type="match status" value="1"/>
</dbReference>
<accession>A0A0F8X0L0</accession>
<sequence>MHRLNISDEKFRYRALIGTGGIGSGSFFALNGNHTLGREESRSGRFIQRRDYCKLHIVSHYVKTLLGVKFETFPVGLVGEDDSGRRLFGEMEQAGLNMKYVERSKDYPTLFSFCFIYPDGSGGNMTVDNS</sequence>
<dbReference type="EMBL" id="LAZR01061896">
    <property type="protein sequence ID" value="KKK62647.1"/>
    <property type="molecule type" value="Genomic_DNA"/>
</dbReference>
<organism evidence="1">
    <name type="scientific">marine sediment metagenome</name>
    <dbReference type="NCBI Taxonomy" id="412755"/>
    <lineage>
        <taxon>unclassified sequences</taxon>
        <taxon>metagenomes</taxon>
        <taxon>ecological metagenomes</taxon>
    </lineage>
</organism>
<evidence type="ECO:0008006" key="2">
    <source>
        <dbReference type="Google" id="ProtNLM"/>
    </source>
</evidence>
<evidence type="ECO:0000313" key="1">
    <source>
        <dbReference type="EMBL" id="KKK62647.1"/>
    </source>
</evidence>
<gene>
    <name evidence="1" type="ORF">LCGC14_3002230</name>
</gene>
<dbReference type="AlphaFoldDB" id="A0A0F8X0L0"/>
<protein>
    <recommendedName>
        <fullName evidence="2">Carbohydrate kinase PfkB domain-containing protein</fullName>
    </recommendedName>
</protein>
<reference evidence="1" key="1">
    <citation type="journal article" date="2015" name="Nature">
        <title>Complex archaea that bridge the gap between prokaryotes and eukaryotes.</title>
        <authorList>
            <person name="Spang A."/>
            <person name="Saw J.H."/>
            <person name="Jorgensen S.L."/>
            <person name="Zaremba-Niedzwiedzka K."/>
            <person name="Martijn J."/>
            <person name="Lind A.E."/>
            <person name="van Eijk R."/>
            <person name="Schleper C."/>
            <person name="Guy L."/>
            <person name="Ettema T.J."/>
        </authorList>
    </citation>
    <scope>NUCLEOTIDE SEQUENCE</scope>
</reference>
<comment type="caution">
    <text evidence="1">The sequence shown here is derived from an EMBL/GenBank/DDBJ whole genome shotgun (WGS) entry which is preliminary data.</text>
</comment>
<feature type="non-terminal residue" evidence="1">
    <location>
        <position position="130"/>
    </location>
</feature>
<name>A0A0F8X0L0_9ZZZZ</name>